<dbReference type="Pfam" id="PF07155">
    <property type="entry name" value="ECF-ribofla_trS"/>
    <property type="match status" value="1"/>
</dbReference>
<feature type="transmembrane region" description="Helical" evidence="3">
    <location>
        <begin position="12"/>
        <end position="30"/>
    </location>
</feature>
<dbReference type="AlphaFoldDB" id="A0A401LF63"/>
<gene>
    <name evidence="4" type="ORF">KGMB03357_18600</name>
</gene>
<dbReference type="GeneID" id="86194872"/>
<dbReference type="PANTHER" id="PTHR37815:SF3">
    <property type="entry name" value="UPF0397 PROTEIN SPR0429"/>
    <property type="match status" value="1"/>
</dbReference>
<evidence type="ECO:0008006" key="6">
    <source>
        <dbReference type="Google" id="ProtNLM"/>
    </source>
</evidence>
<dbReference type="EMBL" id="BHVZ01000010">
    <property type="protein sequence ID" value="GCB30199.1"/>
    <property type="molecule type" value="Genomic_DNA"/>
</dbReference>
<feature type="transmembrane region" description="Helical" evidence="3">
    <location>
        <begin position="106"/>
        <end position="129"/>
    </location>
</feature>
<keyword evidence="1 3" id="KW-0812">Transmembrane</keyword>
<reference evidence="4 5" key="1">
    <citation type="submission" date="2018-10" db="EMBL/GenBank/DDBJ databases">
        <title>Draft Genome Sequence of Anaerotignum sp. KCTC 15736.</title>
        <authorList>
            <person name="Choi S.H."/>
            <person name="Kim J.S."/>
            <person name="Kang S.W."/>
            <person name="Lee J.S."/>
            <person name="Park S.H."/>
        </authorList>
    </citation>
    <scope>NUCLEOTIDE SEQUENCE [LARGE SCALE GENOMIC DNA]</scope>
    <source>
        <strain evidence="4 5">KCTC 15736</strain>
    </source>
</reference>
<dbReference type="OrthoDB" id="411368at2"/>
<name>A0A401LF63_9FIRM</name>
<evidence type="ECO:0000313" key="4">
    <source>
        <dbReference type="EMBL" id="GCB30199.1"/>
    </source>
</evidence>
<feature type="transmembrane region" description="Helical" evidence="3">
    <location>
        <begin position="42"/>
        <end position="67"/>
    </location>
</feature>
<feature type="transmembrane region" description="Helical" evidence="3">
    <location>
        <begin position="141"/>
        <end position="159"/>
    </location>
</feature>
<keyword evidence="5" id="KW-1185">Reference proteome</keyword>
<keyword evidence="2 3" id="KW-1133">Transmembrane helix</keyword>
<dbReference type="Gene3D" id="1.10.1760.20">
    <property type="match status" value="1"/>
</dbReference>
<proteinExistence type="predicted"/>
<protein>
    <recommendedName>
        <fullName evidence="6">ECF transporter S component</fullName>
    </recommendedName>
</protein>
<dbReference type="PANTHER" id="PTHR37815">
    <property type="entry name" value="UPF0397 PROTEIN BC_2624-RELATED"/>
    <property type="match status" value="1"/>
</dbReference>
<evidence type="ECO:0000256" key="3">
    <source>
        <dbReference type="SAM" id="Phobius"/>
    </source>
</evidence>
<comment type="caution">
    <text evidence="4">The sequence shown here is derived from an EMBL/GenBank/DDBJ whole genome shotgun (WGS) entry which is preliminary data.</text>
</comment>
<organism evidence="4 5">
    <name type="scientific">Anaerotignum faecicola</name>
    <dbReference type="NCBI Taxonomy" id="2358141"/>
    <lineage>
        <taxon>Bacteria</taxon>
        <taxon>Bacillati</taxon>
        <taxon>Bacillota</taxon>
        <taxon>Clostridia</taxon>
        <taxon>Lachnospirales</taxon>
        <taxon>Anaerotignaceae</taxon>
        <taxon>Anaerotignum</taxon>
    </lineage>
</organism>
<accession>A0A401LF63</accession>
<sequence length="171" mass="18530">MNSSTYSVKDITKTAMMAAITFIGIYTVKIPSLHGYSHMGDCMIFLSVLILGTRKGALAGGIGAALSDLLGGYMHWVIPTFIIKYIMATVMGLFIDKIMPNRKGNWLIGSIVGGIVQIILYTVFKVFLFDWAYAIGGVPGLTSQTITGVVLATVLVVLFNKAGIMQKLREM</sequence>
<dbReference type="GO" id="GO:0016020">
    <property type="term" value="C:membrane"/>
    <property type="evidence" value="ECO:0007669"/>
    <property type="project" value="InterPro"/>
</dbReference>
<evidence type="ECO:0000256" key="1">
    <source>
        <dbReference type="ARBA" id="ARBA00022692"/>
    </source>
</evidence>
<dbReference type="RefSeq" id="WP_124984531.1">
    <property type="nucleotide sequence ID" value="NZ_DAVZTY010000011.1"/>
</dbReference>
<evidence type="ECO:0000256" key="2">
    <source>
        <dbReference type="ARBA" id="ARBA00022989"/>
    </source>
</evidence>
<dbReference type="InterPro" id="IPR009825">
    <property type="entry name" value="ECF_substrate-spec-like"/>
</dbReference>
<keyword evidence="3" id="KW-0472">Membrane</keyword>
<feature type="transmembrane region" description="Helical" evidence="3">
    <location>
        <begin position="73"/>
        <end position="94"/>
    </location>
</feature>
<evidence type="ECO:0000313" key="5">
    <source>
        <dbReference type="Proteomes" id="UP000287361"/>
    </source>
</evidence>
<dbReference type="Proteomes" id="UP000287361">
    <property type="component" value="Unassembled WGS sequence"/>
</dbReference>